<dbReference type="Pfam" id="PF00106">
    <property type="entry name" value="adh_short"/>
    <property type="match status" value="1"/>
</dbReference>
<dbReference type="OrthoDB" id="9775296at2"/>
<dbReference type="PROSITE" id="PS00061">
    <property type="entry name" value="ADH_SHORT"/>
    <property type="match status" value="1"/>
</dbReference>
<sequence length="247" mass="26958">MPSLQDKVVIITGASSGIGEETAKELSSKGAKLVLAARREERLQELKDKINQGGGEATYKATDVTSHEEMEKLAEHAIDEFGQIDALVNNAGLMPLSLLNKQKVDEWDKMIDVNIRGVLYGINAVLPHMRERKQGHIINLSSVAGHVVFPGSAVYSATKFAVRAITDGLRMEESKNSNIRATIISPGAVSTELTSTITDEDLKSGVDDLYDMAIQPDSIARTIRFALEEPAEVTINEIVVRPTEQEM</sequence>
<evidence type="ECO:0000313" key="6">
    <source>
        <dbReference type="Proteomes" id="UP000198584"/>
    </source>
</evidence>
<proteinExistence type="inferred from homology"/>
<dbReference type="SMART" id="SM00822">
    <property type="entry name" value="PKS_KR"/>
    <property type="match status" value="1"/>
</dbReference>
<feature type="domain" description="Ketoreductase" evidence="4">
    <location>
        <begin position="7"/>
        <end position="174"/>
    </location>
</feature>
<dbReference type="EMBL" id="FNQR01000002">
    <property type="protein sequence ID" value="SEA00939.1"/>
    <property type="molecule type" value="Genomic_DNA"/>
</dbReference>
<accession>A0A1H3XNJ4</accession>
<dbReference type="InterPro" id="IPR057326">
    <property type="entry name" value="KR_dom"/>
</dbReference>
<dbReference type="SUPFAM" id="SSF51735">
    <property type="entry name" value="NAD(P)-binding Rossmann-fold domains"/>
    <property type="match status" value="1"/>
</dbReference>
<dbReference type="FunFam" id="3.40.50.720:FF:000047">
    <property type="entry name" value="NADP-dependent L-serine/L-allo-threonine dehydrogenase"/>
    <property type="match status" value="1"/>
</dbReference>
<dbReference type="InterPro" id="IPR020904">
    <property type="entry name" value="Sc_DH/Rdtase_CS"/>
</dbReference>
<protein>
    <submittedName>
        <fullName evidence="5">NADP-dependent 3-hydroxy acid dehydrogenase YdfG</fullName>
    </submittedName>
</protein>
<dbReference type="PRINTS" id="PR00080">
    <property type="entry name" value="SDRFAMILY"/>
</dbReference>
<dbReference type="PANTHER" id="PTHR43115">
    <property type="entry name" value="DEHYDROGENASE/REDUCTASE SDR FAMILY MEMBER 11"/>
    <property type="match status" value="1"/>
</dbReference>
<gene>
    <name evidence="5" type="ORF">SAMN05421743_102208</name>
</gene>
<dbReference type="RefSeq" id="WP_093042359.1">
    <property type="nucleotide sequence ID" value="NZ_FNQR01000002.1"/>
</dbReference>
<dbReference type="GO" id="GO:0016616">
    <property type="term" value="F:oxidoreductase activity, acting on the CH-OH group of donors, NAD or NADP as acceptor"/>
    <property type="evidence" value="ECO:0007669"/>
    <property type="project" value="UniProtKB-ARBA"/>
</dbReference>
<evidence type="ECO:0000313" key="5">
    <source>
        <dbReference type="EMBL" id="SEA00939.1"/>
    </source>
</evidence>
<organism evidence="5 6">
    <name type="scientific">Thalassobacillus cyri</name>
    <dbReference type="NCBI Taxonomy" id="571932"/>
    <lineage>
        <taxon>Bacteria</taxon>
        <taxon>Bacillati</taxon>
        <taxon>Bacillota</taxon>
        <taxon>Bacilli</taxon>
        <taxon>Bacillales</taxon>
        <taxon>Bacillaceae</taxon>
        <taxon>Thalassobacillus</taxon>
    </lineage>
</organism>
<dbReference type="InterPro" id="IPR036291">
    <property type="entry name" value="NAD(P)-bd_dom_sf"/>
</dbReference>
<keyword evidence="2" id="KW-0560">Oxidoreductase</keyword>
<evidence type="ECO:0000256" key="2">
    <source>
        <dbReference type="ARBA" id="ARBA00023002"/>
    </source>
</evidence>
<dbReference type="Proteomes" id="UP000198584">
    <property type="component" value="Unassembled WGS sequence"/>
</dbReference>
<evidence type="ECO:0000256" key="1">
    <source>
        <dbReference type="ARBA" id="ARBA00006484"/>
    </source>
</evidence>
<dbReference type="Gene3D" id="3.40.50.720">
    <property type="entry name" value="NAD(P)-binding Rossmann-like Domain"/>
    <property type="match status" value="1"/>
</dbReference>
<dbReference type="PRINTS" id="PR00081">
    <property type="entry name" value="GDHRDH"/>
</dbReference>
<reference evidence="5 6" key="1">
    <citation type="submission" date="2016-10" db="EMBL/GenBank/DDBJ databases">
        <authorList>
            <person name="de Groot N.N."/>
        </authorList>
    </citation>
    <scope>NUCLEOTIDE SEQUENCE [LARGE SCALE GENOMIC DNA]</scope>
    <source>
        <strain evidence="5 6">CCM7597</strain>
    </source>
</reference>
<evidence type="ECO:0000259" key="4">
    <source>
        <dbReference type="SMART" id="SM00822"/>
    </source>
</evidence>
<name>A0A1H3XNJ4_9BACI</name>
<dbReference type="InterPro" id="IPR002347">
    <property type="entry name" value="SDR_fam"/>
</dbReference>
<dbReference type="PIRSF" id="PIRSF000126">
    <property type="entry name" value="11-beta-HSD1"/>
    <property type="match status" value="1"/>
</dbReference>
<dbReference type="AlphaFoldDB" id="A0A1H3XNJ4"/>
<keyword evidence="6" id="KW-1185">Reference proteome</keyword>
<comment type="similarity">
    <text evidence="1 3">Belongs to the short-chain dehydrogenases/reductases (SDR) family.</text>
</comment>
<dbReference type="STRING" id="571932.SAMN05421743_102208"/>
<dbReference type="PANTHER" id="PTHR43115:SF4">
    <property type="entry name" value="DEHYDROGENASE_REDUCTASE SDR FAMILY MEMBER 11"/>
    <property type="match status" value="1"/>
</dbReference>
<evidence type="ECO:0000256" key="3">
    <source>
        <dbReference type="RuleBase" id="RU000363"/>
    </source>
</evidence>